<dbReference type="Proteomes" id="UP001460270">
    <property type="component" value="Unassembled WGS sequence"/>
</dbReference>
<name>A0AAW0MIR5_9GOBI</name>
<feature type="domain" description="Collagenase NC10/endostatin" evidence="1">
    <location>
        <begin position="43"/>
        <end position="95"/>
    </location>
</feature>
<sequence>MSYVNPAMGSLSMVFSPCLKLKVTGIGSNHEQAASEAHMARLDQQGHRVLDKHCESWGADHVSVMGQSSSLTSGLLLGQQTRSCSNQYIVLCIETHKNH</sequence>
<evidence type="ECO:0000313" key="2">
    <source>
        <dbReference type="EMBL" id="KAK7878236.1"/>
    </source>
</evidence>
<comment type="caution">
    <text evidence="2">The sequence shown here is derived from an EMBL/GenBank/DDBJ whole genome shotgun (WGS) entry which is preliminary data.</text>
</comment>
<proteinExistence type="predicted"/>
<keyword evidence="3" id="KW-1185">Reference proteome</keyword>
<dbReference type="Gene3D" id="3.10.100.10">
    <property type="entry name" value="Mannose-Binding Protein A, subunit A"/>
    <property type="match status" value="1"/>
</dbReference>
<accession>A0AAW0MIR5</accession>
<gene>
    <name evidence="2" type="ORF">WMY93_031145</name>
</gene>
<dbReference type="AlphaFoldDB" id="A0AAW0MIR5"/>
<dbReference type="EMBL" id="JBBPFD010000552">
    <property type="protein sequence ID" value="KAK7878236.1"/>
    <property type="molecule type" value="Genomic_DNA"/>
</dbReference>
<evidence type="ECO:0000259" key="1">
    <source>
        <dbReference type="Pfam" id="PF06482"/>
    </source>
</evidence>
<evidence type="ECO:0000313" key="3">
    <source>
        <dbReference type="Proteomes" id="UP001460270"/>
    </source>
</evidence>
<protein>
    <recommendedName>
        <fullName evidence="1">Collagenase NC10/endostatin domain-containing protein</fullName>
    </recommendedName>
</protein>
<dbReference type="Pfam" id="PF06482">
    <property type="entry name" value="Endostatin"/>
    <property type="match status" value="1"/>
</dbReference>
<dbReference type="InterPro" id="IPR010515">
    <property type="entry name" value="Collagenase_NC10/endostatin"/>
</dbReference>
<reference evidence="3" key="1">
    <citation type="submission" date="2024-04" db="EMBL/GenBank/DDBJ databases">
        <title>Salinicola lusitanus LLJ914,a marine bacterium isolated from the Okinawa Trough.</title>
        <authorList>
            <person name="Li J."/>
        </authorList>
    </citation>
    <scope>NUCLEOTIDE SEQUENCE [LARGE SCALE GENOMIC DNA]</scope>
</reference>
<organism evidence="2 3">
    <name type="scientific">Mugilogobius chulae</name>
    <name type="common">yellowstripe goby</name>
    <dbReference type="NCBI Taxonomy" id="88201"/>
    <lineage>
        <taxon>Eukaryota</taxon>
        <taxon>Metazoa</taxon>
        <taxon>Chordata</taxon>
        <taxon>Craniata</taxon>
        <taxon>Vertebrata</taxon>
        <taxon>Euteleostomi</taxon>
        <taxon>Actinopterygii</taxon>
        <taxon>Neopterygii</taxon>
        <taxon>Teleostei</taxon>
        <taxon>Neoteleostei</taxon>
        <taxon>Acanthomorphata</taxon>
        <taxon>Gobiaria</taxon>
        <taxon>Gobiiformes</taxon>
        <taxon>Gobioidei</taxon>
        <taxon>Gobiidae</taxon>
        <taxon>Gobionellinae</taxon>
        <taxon>Mugilogobius</taxon>
    </lineage>
</organism>
<dbReference type="SUPFAM" id="SSF56436">
    <property type="entry name" value="C-type lectin-like"/>
    <property type="match status" value="1"/>
</dbReference>
<dbReference type="InterPro" id="IPR016187">
    <property type="entry name" value="CTDL_fold"/>
</dbReference>
<dbReference type="InterPro" id="IPR016186">
    <property type="entry name" value="C-type_lectin-like/link_sf"/>
</dbReference>